<dbReference type="UniPathway" id="UPA00079"/>
<feature type="domain" description="AB hydrolase-1" evidence="5">
    <location>
        <begin position="16"/>
        <end position="239"/>
    </location>
</feature>
<evidence type="ECO:0000259" key="5">
    <source>
        <dbReference type="Pfam" id="PF00561"/>
    </source>
</evidence>
<evidence type="ECO:0000256" key="3">
    <source>
        <dbReference type="HAMAP-Rule" id="MF_01660"/>
    </source>
</evidence>
<dbReference type="Gene3D" id="3.40.50.1820">
    <property type="entry name" value="alpha/beta hydrolase"/>
    <property type="match status" value="1"/>
</dbReference>
<keyword evidence="1 3" id="KW-0474">Menaquinone biosynthesis</keyword>
<dbReference type="PANTHER" id="PTHR42916">
    <property type="entry name" value="2-SUCCINYL-5-ENOLPYRUVYL-6-HYDROXY-3-CYCLOHEXENE-1-CARBOXYLATE SYNTHASE"/>
    <property type="match status" value="1"/>
</dbReference>
<evidence type="ECO:0000256" key="2">
    <source>
        <dbReference type="ARBA" id="ARBA00023239"/>
    </source>
</evidence>
<dbReference type="EMBL" id="FP236843">
    <property type="protein sequence ID" value="CAX60582.1"/>
    <property type="molecule type" value="Genomic_DNA"/>
</dbReference>
<evidence type="ECO:0000256" key="1">
    <source>
        <dbReference type="ARBA" id="ARBA00022428"/>
    </source>
</evidence>
<dbReference type="KEGG" id="ebi:EbC_30510"/>
<dbReference type="GeneID" id="90513025"/>
<dbReference type="MEROPS" id="S33.996"/>
<dbReference type="NCBIfam" id="NF008340">
    <property type="entry name" value="PRK11126.1"/>
    <property type="match status" value="1"/>
</dbReference>
<evidence type="ECO:0000313" key="6">
    <source>
        <dbReference type="EMBL" id="CAX60582.1"/>
    </source>
</evidence>
<dbReference type="Pfam" id="PF00561">
    <property type="entry name" value="Abhydrolase_1"/>
    <property type="match status" value="1"/>
</dbReference>
<evidence type="ECO:0000313" key="7">
    <source>
        <dbReference type="Proteomes" id="UP000008793"/>
    </source>
</evidence>
<dbReference type="AlphaFoldDB" id="D8MUS5"/>
<dbReference type="InterPro" id="IPR000073">
    <property type="entry name" value="AB_hydrolase_1"/>
</dbReference>
<dbReference type="RefSeq" id="WP_013203067.1">
    <property type="nucleotide sequence ID" value="NC_014306.1"/>
</dbReference>
<comment type="catalytic activity">
    <reaction evidence="3">
        <text>5-enolpyruvoyl-6-hydroxy-2-succinyl-cyclohex-3-ene-1-carboxylate = (1R,6R)-6-hydroxy-2-succinyl-cyclohexa-2,4-diene-1-carboxylate + pyruvate</text>
        <dbReference type="Rhea" id="RHEA:25597"/>
        <dbReference type="ChEBI" id="CHEBI:15361"/>
        <dbReference type="ChEBI" id="CHEBI:58689"/>
        <dbReference type="ChEBI" id="CHEBI:58818"/>
        <dbReference type="EC" id="4.2.99.20"/>
    </reaction>
</comment>
<proteinExistence type="inferred from homology"/>
<comment type="pathway">
    <text evidence="3">Quinol/quinone metabolism; menaquinone biosynthesis.</text>
</comment>
<dbReference type="NCBIfam" id="TIGR03695">
    <property type="entry name" value="menH_SHCHC"/>
    <property type="match status" value="1"/>
</dbReference>
<dbReference type="EC" id="4.2.99.20" evidence="3 4"/>
<dbReference type="Proteomes" id="UP000008793">
    <property type="component" value="Chromosome"/>
</dbReference>
<dbReference type="STRING" id="634500.EbC_30510"/>
<dbReference type="HOGENOM" id="CLU_020336_38_2_6"/>
<dbReference type="GO" id="GO:0070205">
    <property type="term" value="F:2-succinyl-6-hydroxy-2,4-cyclohexadiene-1-carboxylate synthase activity"/>
    <property type="evidence" value="ECO:0007669"/>
    <property type="project" value="UniProtKB-UniRule"/>
</dbReference>
<reference evidence="6 7" key="1">
    <citation type="journal article" date="2010" name="BMC Genomics">
        <title>Genome comparison of the epiphytic bacteria Erwinia billingiae and E. tasmaniensis with the pear pathogen E. pyrifoliae.</title>
        <authorList>
            <person name="Kube M."/>
            <person name="Migdoll A.M."/>
            <person name="Gehring I."/>
            <person name="Heitmann K."/>
            <person name="Mayer Y."/>
            <person name="Kuhl H."/>
            <person name="Knaust F."/>
            <person name="Geider K."/>
            <person name="Reinhardt R."/>
        </authorList>
    </citation>
    <scope>NUCLEOTIDE SEQUENCE [LARGE SCALE GENOMIC DNA]</scope>
    <source>
        <strain evidence="6 7">Eb661</strain>
    </source>
</reference>
<dbReference type="InterPro" id="IPR029058">
    <property type="entry name" value="AB_hydrolase_fold"/>
</dbReference>
<organism evidence="6 7">
    <name type="scientific">Erwinia billingiae (strain Eb661)</name>
    <dbReference type="NCBI Taxonomy" id="634500"/>
    <lineage>
        <taxon>Bacteria</taxon>
        <taxon>Pseudomonadati</taxon>
        <taxon>Pseudomonadota</taxon>
        <taxon>Gammaproteobacteria</taxon>
        <taxon>Enterobacterales</taxon>
        <taxon>Erwiniaceae</taxon>
        <taxon>Erwinia</taxon>
    </lineage>
</organism>
<keyword evidence="2 3" id="KW-0456">Lyase</keyword>
<dbReference type="HAMAP" id="MF_01660">
    <property type="entry name" value="MenH"/>
    <property type="match status" value="1"/>
</dbReference>
<comment type="pathway">
    <text evidence="3">Quinol/quinone metabolism; 1,4-dihydroxy-2-naphthoate biosynthesis; 1,4-dihydroxy-2-naphthoate from chorismate: step 3/7.</text>
</comment>
<dbReference type="ESTHER" id="erwbe-d8mus5">
    <property type="family name" value="MenH_SHCHC"/>
</dbReference>
<dbReference type="SUPFAM" id="SSF53474">
    <property type="entry name" value="alpha/beta-Hydrolases"/>
    <property type="match status" value="1"/>
</dbReference>
<name>D8MUS5_ERWBE</name>
<keyword evidence="7" id="KW-1185">Reference proteome</keyword>
<evidence type="ECO:0000256" key="4">
    <source>
        <dbReference type="NCBIfam" id="TIGR03695"/>
    </source>
</evidence>
<gene>
    <name evidence="3 6" type="primary">menH</name>
    <name evidence="6" type="ordered locus">EbC_30510</name>
</gene>
<dbReference type="eggNOG" id="COG0596">
    <property type="taxonomic scope" value="Bacteria"/>
</dbReference>
<dbReference type="UniPathway" id="UPA01057">
    <property type="reaction ID" value="UER00900"/>
</dbReference>
<sequence length="257" mass="28512">MILHACWQGKRRPDRPVLVWLHGLLGSARDWQPVQSLLADWPQLAIDLPGHGGSQAHPVGGFEPLSENINQTLRRYHVGRYWLIGYSLGGRVALYHACRHAGSALQGLVVEGAHFGLNDPAQRQQRQAQDARWAEDFRTLPLAQTLDAWYRQPIFAGLTGQQRAALIAARSGNHPAAIAAMLQATSLSQQPCLLAELRHLQRPFSYFCGEHDQKFRQLAQQASLPCTPIPAAGHNAHRENPVAFAGLLAQRLHSEEH</sequence>
<protein>
    <recommendedName>
        <fullName evidence="3 4">2-succinyl-6-hydroxy-2,4-cyclohexadiene-1-carboxylate synthase</fullName>
        <shortName evidence="3">SHCHC synthase</shortName>
        <ecNumber evidence="3 4">4.2.99.20</ecNumber>
    </recommendedName>
</protein>
<dbReference type="InterPro" id="IPR022485">
    <property type="entry name" value="SHCHC_synthase_MenH"/>
</dbReference>
<accession>D8MUS5</accession>
<comment type="subunit">
    <text evidence="3">Monomer.</text>
</comment>
<comment type="similarity">
    <text evidence="3">Belongs to the AB hydrolase superfamily. MenH family.</text>
</comment>
<dbReference type="GO" id="GO:0009234">
    <property type="term" value="P:menaquinone biosynthetic process"/>
    <property type="evidence" value="ECO:0007669"/>
    <property type="project" value="UniProtKB-UniRule"/>
</dbReference>
<comment type="function">
    <text evidence="3">Catalyzes a proton abstraction reaction that results in 2,5-elimination of pyruvate from 2-succinyl-5-enolpyruvyl-6-hydroxy-3-cyclohexene-1-carboxylate (SEPHCHC) and the formation of 2-succinyl-6-hydroxy-2,4-cyclohexadiene-1-carboxylate (SHCHC).</text>
</comment>
<dbReference type="PANTHER" id="PTHR42916:SF1">
    <property type="entry name" value="PROTEIN PHYLLO, CHLOROPLASTIC"/>
    <property type="match status" value="1"/>
</dbReference>